<dbReference type="PANTHER" id="PTHR30469:SF33">
    <property type="entry name" value="SLR1207 PROTEIN"/>
    <property type="match status" value="1"/>
</dbReference>
<dbReference type="Gene3D" id="2.40.420.20">
    <property type="match status" value="1"/>
</dbReference>
<feature type="domain" description="Multidrug resistance protein MdtA-like beta-barrel" evidence="7">
    <location>
        <begin position="223"/>
        <end position="297"/>
    </location>
</feature>
<dbReference type="SUPFAM" id="SSF111369">
    <property type="entry name" value="HlyD-like secretion proteins"/>
    <property type="match status" value="1"/>
</dbReference>
<evidence type="ECO:0000259" key="6">
    <source>
        <dbReference type="Pfam" id="PF25917"/>
    </source>
</evidence>
<evidence type="ECO:0000313" key="8">
    <source>
        <dbReference type="EMBL" id="ROQ19995.1"/>
    </source>
</evidence>
<comment type="subcellular location">
    <subcellularLocation>
        <location evidence="1">Cell membrane</location>
    </subcellularLocation>
</comment>
<dbReference type="Pfam" id="PF25917">
    <property type="entry name" value="BSH_RND"/>
    <property type="match status" value="1"/>
</dbReference>
<dbReference type="EMBL" id="RJUK01000001">
    <property type="protein sequence ID" value="ROQ19995.1"/>
    <property type="molecule type" value="Genomic_DNA"/>
</dbReference>
<dbReference type="GO" id="GO:0015562">
    <property type="term" value="F:efflux transmembrane transporter activity"/>
    <property type="evidence" value="ECO:0007669"/>
    <property type="project" value="TreeGrafter"/>
</dbReference>
<dbReference type="NCBIfam" id="TIGR01730">
    <property type="entry name" value="RND_mfp"/>
    <property type="match status" value="1"/>
</dbReference>
<comment type="similarity">
    <text evidence="2">Belongs to the membrane fusion protein (MFP) (TC 8.A.1) family.</text>
</comment>
<dbReference type="GO" id="GO:0030313">
    <property type="term" value="C:cell envelope"/>
    <property type="evidence" value="ECO:0007669"/>
    <property type="project" value="UniProtKB-SubCell"/>
</dbReference>
<feature type="coiled-coil region" evidence="4">
    <location>
        <begin position="99"/>
        <end position="181"/>
    </location>
</feature>
<dbReference type="Proteomes" id="UP000273643">
    <property type="component" value="Unassembled WGS sequence"/>
</dbReference>
<dbReference type="GO" id="GO:1990281">
    <property type="term" value="C:efflux pump complex"/>
    <property type="evidence" value="ECO:0007669"/>
    <property type="project" value="TreeGrafter"/>
</dbReference>
<organism evidence="8 9">
    <name type="scientific">Marinimicrobium koreense</name>
    <dbReference type="NCBI Taxonomy" id="306545"/>
    <lineage>
        <taxon>Bacteria</taxon>
        <taxon>Pseudomonadati</taxon>
        <taxon>Pseudomonadota</taxon>
        <taxon>Gammaproteobacteria</taxon>
        <taxon>Cellvibrionales</taxon>
        <taxon>Cellvibrionaceae</taxon>
        <taxon>Marinimicrobium</taxon>
    </lineage>
</organism>
<keyword evidence="9" id="KW-1185">Reference proteome</keyword>
<dbReference type="InterPro" id="IPR006143">
    <property type="entry name" value="RND_pump_MFP"/>
</dbReference>
<dbReference type="OrthoDB" id="9791520at2"/>
<comment type="caution">
    <text evidence="8">The sequence shown here is derived from an EMBL/GenBank/DDBJ whole genome shotgun (WGS) entry which is preliminary data.</text>
</comment>
<dbReference type="Pfam" id="PF25944">
    <property type="entry name" value="Beta-barrel_RND"/>
    <property type="match status" value="1"/>
</dbReference>
<evidence type="ECO:0000256" key="2">
    <source>
        <dbReference type="ARBA" id="ARBA00009477"/>
    </source>
</evidence>
<keyword evidence="3 4" id="KW-0175">Coiled coil</keyword>
<dbReference type="InterPro" id="IPR058625">
    <property type="entry name" value="MdtA-like_BSH"/>
</dbReference>
<dbReference type="Gene3D" id="2.40.30.170">
    <property type="match status" value="1"/>
</dbReference>
<dbReference type="InterPro" id="IPR030190">
    <property type="entry name" value="MacA_alpha-hairpin_sf"/>
</dbReference>
<evidence type="ECO:0000256" key="3">
    <source>
        <dbReference type="ARBA" id="ARBA00023054"/>
    </source>
</evidence>
<accession>A0A3N1NUW5</accession>
<evidence type="ECO:0000259" key="7">
    <source>
        <dbReference type="Pfam" id="PF25944"/>
    </source>
</evidence>
<evidence type="ECO:0000313" key="9">
    <source>
        <dbReference type="Proteomes" id="UP000273643"/>
    </source>
</evidence>
<dbReference type="GO" id="GO:1990961">
    <property type="term" value="P:xenobiotic detoxification by transmembrane export across the plasma membrane"/>
    <property type="evidence" value="ECO:0007669"/>
    <property type="project" value="InterPro"/>
</dbReference>
<evidence type="ECO:0000256" key="1">
    <source>
        <dbReference type="ARBA" id="ARBA00004236"/>
    </source>
</evidence>
<dbReference type="GO" id="GO:1990195">
    <property type="term" value="C:macrolide transmembrane transporter complex"/>
    <property type="evidence" value="ECO:0007669"/>
    <property type="project" value="InterPro"/>
</dbReference>
<sequence length="395" mass="42894">MVVSRQLFKKAVLVAALVLITLAVFQFWPSGSNEEALASVEVRRGNIEALVTATGVLQPRTYVDVGAQVSGQLETLHVQVGDEVKQGDLLAEIDPTVYLARVDGTRAQLRNQQAQLKDRKAQLTLAEIQLQRQKNLFAEDATTREALQSAEASLRSAEAQIEALSAQIEQTQSTLRAEEANLEYAKIYAPMDGTIVTIDARQGQTLNASQTTPILMRIADLDTMSVQAQVSEADIGQLEAGMPVYFTTLGNQGRRWEGQLSRIEPTPLVENNVVLYYALFDVPNPGGRLLPQMTAQVFFVAGAADDALIVPVSALRYGERTQRNTEAASGSGRSATVSVVSPGAEPALREVRVGVTDRVHAEILSGLSEGERVLLSGPESRNRREQGSGIPRMFR</sequence>
<feature type="region of interest" description="Disordered" evidence="5">
    <location>
        <begin position="375"/>
        <end position="395"/>
    </location>
</feature>
<name>A0A3N1NUW5_9GAMM</name>
<evidence type="ECO:0000256" key="5">
    <source>
        <dbReference type="SAM" id="MobiDB-lite"/>
    </source>
</evidence>
<protein>
    <submittedName>
        <fullName evidence="8">Macrolide-specific efflux system membrane fusion protein</fullName>
    </submittedName>
</protein>
<dbReference type="PANTHER" id="PTHR30469">
    <property type="entry name" value="MULTIDRUG RESISTANCE PROTEIN MDTA"/>
    <property type="match status" value="1"/>
</dbReference>
<feature type="domain" description="Multidrug resistance protein MdtA-like barrel-sandwich hybrid" evidence="6">
    <location>
        <begin position="63"/>
        <end position="215"/>
    </location>
</feature>
<evidence type="ECO:0000256" key="4">
    <source>
        <dbReference type="SAM" id="Coils"/>
    </source>
</evidence>
<proteinExistence type="inferred from homology"/>
<dbReference type="AlphaFoldDB" id="A0A3N1NUW5"/>
<reference evidence="8 9" key="1">
    <citation type="submission" date="2018-11" db="EMBL/GenBank/DDBJ databases">
        <title>Genomic Encyclopedia of Type Strains, Phase IV (KMG-IV): sequencing the most valuable type-strain genomes for metagenomic binning, comparative biology and taxonomic classification.</title>
        <authorList>
            <person name="Goeker M."/>
        </authorList>
    </citation>
    <scope>NUCLEOTIDE SEQUENCE [LARGE SCALE GENOMIC DNA]</scope>
    <source>
        <strain evidence="8 9">DSM 16974</strain>
    </source>
</reference>
<dbReference type="GO" id="GO:0019898">
    <property type="term" value="C:extrinsic component of membrane"/>
    <property type="evidence" value="ECO:0007669"/>
    <property type="project" value="InterPro"/>
</dbReference>
<dbReference type="InterPro" id="IPR058626">
    <property type="entry name" value="MdtA-like_b-barrel"/>
</dbReference>
<dbReference type="Gene3D" id="6.10.140.1990">
    <property type="match status" value="1"/>
</dbReference>
<dbReference type="Gene3D" id="2.40.50.100">
    <property type="match status" value="1"/>
</dbReference>
<gene>
    <name evidence="8" type="ORF">EDC38_0586</name>
</gene>
<dbReference type="RefSeq" id="WP_123637248.1">
    <property type="nucleotide sequence ID" value="NZ_RJUK01000001.1"/>
</dbReference>